<sequence>MRRECDDSGVDGNSGGNLKKQGRMDGCSPHQRGTNTPGGGGSGNSAGSGGPGGQQQMCPTGPNAGGNNLYLPPTPFQETLIAANPFDDSHMASAHLKGNLAKNFPPGKGNCPRNNSSCKA</sequence>
<evidence type="ECO:0000313" key="2">
    <source>
        <dbReference type="EnsemblMetazoa" id="XP_022667842"/>
    </source>
</evidence>
<dbReference type="EnsemblMetazoa" id="XM_022812108">
    <property type="protein sequence ID" value="XP_022667843"/>
    <property type="gene ID" value="LOC111253128"/>
</dbReference>
<evidence type="ECO:0000313" key="3">
    <source>
        <dbReference type="Proteomes" id="UP000594260"/>
    </source>
</evidence>
<accession>A0A7M7KJC9</accession>
<proteinExistence type="predicted"/>
<dbReference type="RefSeq" id="XP_022667843.1">
    <property type="nucleotide sequence ID" value="XM_022812108.1"/>
</dbReference>
<dbReference type="Proteomes" id="UP000594260">
    <property type="component" value="Unplaced"/>
</dbReference>
<dbReference type="EnsemblMetazoa" id="XM_022812106">
    <property type="protein sequence ID" value="XP_022667841"/>
    <property type="gene ID" value="LOC111253128"/>
</dbReference>
<dbReference type="GeneID" id="111253128"/>
<dbReference type="EnsemblMetazoa" id="XM_022812109">
    <property type="protein sequence ID" value="XP_022667844"/>
    <property type="gene ID" value="LOC111253128"/>
</dbReference>
<dbReference type="RefSeq" id="XP_022667840.1">
    <property type="nucleotide sequence ID" value="XM_022812105.1"/>
</dbReference>
<dbReference type="EnsemblMetazoa" id="XM_022812107">
    <property type="protein sequence ID" value="XP_022667842"/>
    <property type="gene ID" value="LOC111253128"/>
</dbReference>
<evidence type="ECO:0000256" key="1">
    <source>
        <dbReference type="SAM" id="MobiDB-lite"/>
    </source>
</evidence>
<name>A0A7M7KJC9_VARDE</name>
<dbReference type="InParanoid" id="A0A7M7KJC9"/>
<feature type="compositionally biased region" description="Gly residues" evidence="1">
    <location>
        <begin position="36"/>
        <end position="53"/>
    </location>
</feature>
<dbReference type="RefSeq" id="XP_022667842.1">
    <property type="nucleotide sequence ID" value="XM_022812107.1"/>
</dbReference>
<dbReference type="RefSeq" id="XP_022667841.1">
    <property type="nucleotide sequence ID" value="XM_022812106.1"/>
</dbReference>
<feature type="region of interest" description="Disordered" evidence="1">
    <location>
        <begin position="101"/>
        <end position="120"/>
    </location>
</feature>
<organism evidence="2 3">
    <name type="scientific">Varroa destructor</name>
    <name type="common">Honeybee mite</name>
    <dbReference type="NCBI Taxonomy" id="109461"/>
    <lineage>
        <taxon>Eukaryota</taxon>
        <taxon>Metazoa</taxon>
        <taxon>Ecdysozoa</taxon>
        <taxon>Arthropoda</taxon>
        <taxon>Chelicerata</taxon>
        <taxon>Arachnida</taxon>
        <taxon>Acari</taxon>
        <taxon>Parasitiformes</taxon>
        <taxon>Mesostigmata</taxon>
        <taxon>Gamasina</taxon>
        <taxon>Dermanyssoidea</taxon>
        <taxon>Varroidae</taxon>
        <taxon>Varroa</taxon>
    </lineage>
</organism>
<dbReference type="KEGG" id="vde:111253128"/>
<keyword evidence="3" id="KW-1185">Reference proteome</keyword>
<reference evidence="2" key="1">
    <citation type="submission" date="2021-01" db="UniProtKB">
        <authorList>
            <consortium name="EnsemblMetazoa"/>
        </authorList>
    </citation>
    <scope>IDENTIFICATION</scope>
</reference>
<dbReference type="EnsemblMetazoa" id="XM_022812105">
    <property type="protein sequence ID" value="XP_022667840"/>
    <property type="gene ID" value="LOC111253128"/>
</dbReference>
<protein>
    <submittedName>
        <fullName evidence="2">Uncharacterized protein</fullName>
    </submittedName>
</protein>
<feature type="region of interest" description="Disordered" evidence="1">
    <location>
        <begin position="1"/>
        <end position="73"/>
    </location>
</feature>
<dbReference type="RefSeq" id="XP_022667844.1">
    <property type="nucleotide sequence ID" value="XM_022812109.1"/>
</dbReference>
<dbReference type="AlphaFoldDB" id="A0A7M7KJC9"/>